<protein>
    <submittedName>
        <fullName evidence="2">Uncharacterized protein</fullName>
    </submittedName>
</protein>
<reference evidence="2 3" key="1">
    <citation type="submission" date="2018-06" db="EMBL/GenBank/DDBJ databases">
        <title>A transcriptomic atlas of mushroom development highlights an independent origin of complex multicellularity.</title>
        <authorList>
            <consortium name="DOE Joint Genome Institute"/>
            <person name="Krizsan K."/>
            <person name="Almasi E."/>
            <person name="Merenyi Z."/>
            <person name="Sahu N."/>
            <person name="Viragh M."/>
            <person name="Koszo T."/>
            <person name="Mondo S."/>
            <person name="Kiss B."/>
            <person name="Balint B."/>
            <person name="Kues U."/>
            <person name="Barry K."/>
            <person name="Hegedus J.C."/>
            <person name="Henrissat B."/>
            <person name="Johnson J."/>
            <person name="Lipzen A."/>
            <person name="Ohm R."/>
            <person name="Nagy I."/>
            <person name="Pangilinan J."/>
            <person name="Yan J."/>
            <person name="Xiong Y."/>
            <person name="Grigoriev I.V."/>
            <person name="Hibbett D.S."/>
            <person name="Nagy L.G."/>
        </authorList>
    </citation>
    <scope>NUCLEOTIDE SEQUENCE [LARGE SCALE GENOMIC DNA]</scope>
    <source>
        <strain evidence="2 3">SZMC22713</strain>
    </source>
</reference>
<feature type="compositionally biased region" description="Acidic residues" evidence="1">
    <location>
        <begin position="46"/>
        <end position="57"/>
    </location>
</feature>
<organism evidence="2 3">
    <name type="scientific">Rickenella mellea</name>
    <dbReference type="NCBI Taxonomy" id="50990"/>
    <lineage>
        <taxon>Eukaryota</taxon>
        <taxon>Fungi</taxon>
        <taxon>Dikarya</taxon>
        <taxon>Basidiomycota</taxon>
        <taxon>Agaricomycotina</taxon>
        <taxon>Agaricomycetes</taxon>
        <taxon>Hymenochaetales</taxon>
        <taxon>Rickenellaceae</taxon>
        <taxon>Rickenella</taxon>
    </lineage>
</organism>
<sequence>MYYAALNATIQDAKSTLGQELTIWRDAVGTAESDKERKAQRVKADDEGDDNEDEADE</sequence>
<dbReference type="EMBL" id="ML170161">
    <property type="protein sequence ID" value="TDL26375.1"/>
    <property type="molecule type" value="Genomic_DNA"/>
</dbReference>
<keyword evidence="3" id="KW-1185">Reference proteome</keyword>
<feature type="compositionally biased region" description="Basic and acidic residues" evidence="1">
    <location>
        <begin position="32"/>
        <end position="45"/>
    </location>
</feature>
<feature type="region of interest" description="Disordered" evidence="1">
    <location>
        <begin position="30"/>
        <end position="57"/>
    </location>
</feature>
<name>A0A4Y7QG34_9AGAM</name>
<evidence type="ECO:0000313" key="3">
    <source>
        <dbReference type="Proteomes" id="UP000294933"/>
    </source>
</evidence>
<proteinExistence type="predicted"/>
<gene>
    <name evidence="2" type="ORF">BD410DRAFT_783410</name>
</gene>
<accession>A0A4Y7QG34</accession>
<dbReference type="Proteomes" id="UP000294933">
    <property type="component" value="Unassembled WGS sequence"/>
</dbReference>
<evidence type="ECO:0000313" key="2">
    <source>
        <dbReference type="EMBL" id="TDL26375.1"/>
    </source>
</evidence>
<dbReference type="VEuPathDB" id="FungiDB:BD410DRAFT_783410"/>
<dbReference type="AlphaFoldDB" id="A0A4Y7QG34"/>
<dbReference type="OrthoDB" id="268576at2759"/>
<evidence type="ECO:0000256" key="1">
    <source>
        <dbReference type="SAM" id="MobiDB-lite"/>
    </source>
</evidence>